<evidence type="ECO:0000256" key="7">
    <source>
        <dbReference type="PIRSR" id="PIRSR611284-2"/>
    </source>
</evidence>
<keyword evidence="4 8" id="KW-0560">Oxidoreductase</keyword>
<name>A0A420EVW5_9ACTN</name>
<dbReference type="PANTHER" id="PTHR42879:SF2">
    <property type="entry name" value="3-OXOACYL-[ACYL-CARRIER-PROTEIN] REDUCTASE FABG"/>
    <property type="match status" value="1"/>
</dbReference>
<evidence type="ECO:0000313" key="13">
    <source>
        <dbReference type="Proteomes" id="UP001432190"/>
    </source>
</evidence>
<dbReference type="PROSITE" id="PS00061">
    <property type="entry name" value="ADH_SHORT"/>
    <property type="match status" value="1"/>
</dbReference>
<comment type="similarity">
    <text evidence="2 8">Belongs to the short-chain dehydrogenases/reductases (SDR) family.</text>
</comment>
<evidence type="ECO:0000256" key="5">
    <source>
        <dbReference type="ARBA" id="ARBA00048508"/>
    </source>
</evidence>
<organism evidence="10 12">
    <name type="scientific">Micromonospora globbae</name>
    <dbReference type="NCBI Taxonomy" id="1894969"/>
    <lineage>
        <taxon>Bacteria</taxon>
        <taxon>Bacillati</taxon>
        <taxon>Actinomycetota</taxon>
        <taxon>Actinomycetes</taxon>
        <taxon>Micromonosporales</taxon>
        <taxon>Micromonosporaceae</taxon>
        <taxon>Micromonospora</taxon>
    </lineage>
</organism>
<dbReference type="InterPro" id="IPR036291">
    <property type="entry name" value="NAD(P)-bd_dom_sf"/>
</dbReference>
<dbReference type="Proteomes" id="UP001432190">
    <property type="component" value="Chromosome"/>
</dbReference>
<reference evidence="11" key="2">
    <citation type="submission" date="2022-10" db="EMBL/GenBank/DDBJ databases">
        <title>The complete genomes of actinobacterial strains from the NBC collection.</title>
        <authorList>
            <person name="Joergensen T.S."/>
            <person name="Alvarez Arevalo M."/>
            <person name="Sterndorff E.B."/>
            <person name="Faurdal D."/>
            <person name="Vuksanovic O."/>
            <person name="Mourched A.-S."/>
            <person name="Charusanti P."/>
            <person name="Shaw S."/>
            <person name="Blin K."/>
            <person name="Weber T."/>
        </authorList>
    </citation>
    <scope>NUCLEOTIDE SEQUENCE</scope>
    <source>
        <strain evidence="11">NBC_00256</strain>
    </source>
</reference>
<protein>
    <recommendedName>
        <fullName evidence="3 8">3-oxoacyl-[acyl-carrier-protein] reductase</fullName>
        <ecNumber evidence="3 8">1.1.1.100</ecNumber>
    </recommendedName>
</protein>
<sequence length="250" mass="26238">MDTAGDAPRCALVTGVSRGIGRAVALRLAAEGYAVAGCYTTPSEAADKTRAEVEAHGVRTWFAPCDVTDAAAVDGFVSAAEEHLGPLTALVNNAGITRDRPMVLMGPDEWHDVIATNLTGTWHTCRTVAFRFLKRRRGAIVNLSSVAGVTGNAGQTNYAASKAGIIGLSRSLAKEVARYGVRVNVVAPGFVETDMTGVLSPRQRDQALGQIPLGRFGEPADVAELVAFLLSDRAGYITGQVIRVDGGMVL</sequence>
<dbReference type="EMBL" id="RAQQ01000019">
    <property type="protein sequence ID" value="RKF24871.1"/>
    <property type="molecule type" value="Genomic_DNA"/>
</dbReference>
<feature type="binding site" evidence="7">
    <location>
        <begin position="15"/>
        <end position="18"/>
    </location>
    <ligand>
        <name>NADP(+)</name>
        <dbReference type="ChEBI" id="CHEBI:58349"/>
    </ligand>
</feature>
<dbReference type="EC" id="1.1.1.100" evidence="3 8"/>
<keyword evidence="8" id="KW-0444">Lipid biosynthesis</keyword>
<dbReference type="EMBL" id="CP108084">
    <property type="protein sequence ID" value="WUP51488.1"/>
    <property type="molecule type" value="Genomic_DNA"/>
</dbReference>
<dbReference type="GO" id="GO:0006633">
    <property type="term" value="P:fatty acid biosynthetic process"/>
    <property type="evidence" value="ECO:0007669"/>
    <property type="project" value="UniProtKB-UniPathway"/>
</dbReference>
<dbReference type="PANTHER" id="PTHR42879">
    <property type="entry name" value="3-OXOACYL-(ACYL-CARRIER-PROTEIN) REDUCTASE"/>
    <property type="match status" value="1"/>
</dbReference>
<accession>A0A420EVW5</accession>
<dbReference type="Pfam" id="PF13561">
    <property type="entry name" value="adh_short_C2"/>
    <property type="match status" value="1"/>
</dbReference>
<feature type="binding site" evidence="7">
    <location>
        <position position="41"/>
    </location>
    <ligand>
        <name>NADP(+)</name>
        <dbReference type="ChEBI" id="CHEBI:58349"/>
    </ligand>
</feature>
<comment type="subunit">
    <text evidence="8">Homotetramer.</text>
</comment>
<evidence type="ECO:0000256" key="2">
    <source>
        <dbReference type="ARBA" id="ARBA00006484"/>
    </source>
</evidence>
<evidence type="ECO:0000313" key="12">
    <source>
        <dbReference type="Proteomes" id="UP000285744"/>
    </source>
</evidence>
<dbReference type="RefSeq" id="WP_120330774.1">
    <property type="nucleotide sequence ID" value="NZ_CP108084.1"/>
</dbReference>
<dbReference type="GO" id="GO:0004316">
    <property type="term" value="F:3-oxoacyl-[acyl-carrier-protein] reductase (NADPH) activity"/>
    <property type="evidence" value="ECO:0007669"/>
    <property type="project" value="UniProtKB-UniRule"/>
</dbReference>
<evidence type="ECO:0000259" key="9">
    <source>
        <dbReference type="SMART" id="SM00822"/>
    </source>
</evidence>
<keyword evidence="8" id="KW-0275">Fatty acid biosynthesis</keyword>
<evidence type="ECO:0000256" key="3">
    <source>
        <dbReference type="ARBA" id="ARBA00012948"/>
    </source>
</evidence>
<keyword evidence="13" id="KW-1185">Reference proteome</keyword>
<dbReference type="FunFam" id="3.40.50.720:FF:000173">
    <property type="entry name" value="3-oxoacyl-[acyl-carrier protein] reductase"/>
    <property type="match status" value="1"/>
</dbReference>
<dbReference type="GO" id="GO:0051287">
    <property type="term" value="F:NAD binding"/>
    <property type="evidence" value="ECO:0007669"/>
    <property type="project" value="UniProtKB-UniRule"/>
</dbReference>
<evidence type="ECO:0000256" key="4">
    <source>
        <dbReference type="ARBA" id="ARBA00023002"/>
    </source>
</evidence>
<dbReference type="InterPro" id="IPR057326">
    <property type="entry name" value="KR_dom"/>
</dbReference>
<dbReference type="NCBIfam" id="NF005559">
    <property type="entry name" value="PRK07231.1"/>
    <property type="match status" value="1"/>
</dbReference>
<dbReference type="AlphaFoldDB" id="A0A420EVW5"/>
<feature type="active site" description="Proton acceptor" evidence="6">
    <location>
        <position position="158"/>
    </location>
</feature>
<keyword evidence="8" id="KW-0276">Fatty acid metabolism</keyword>
<comment type="function">
    <text evidence="8">Catalyzes the NADPH-dependent reduction of beta-ketoacyl-ACP substrates to beta-hydroxyacyl-ACP products, the first reductive step in the elongation cycle of fatty acid biosynthesis.</text>
</comment>
<evidence type="ECO:0000313" key="11">
    <source>
        <dbReference type="EMBL" id="WUP51488.1"/>
    </source>
</evidence>
<gene>
    <name evidence="10" type="primary">fabG</name>
    <name evidence="10" type="ORF">D7I43_23775</name>
    <name evidence="11" type="ORF">OG994_08295</name>
</gene>
<dbReference type="CDD" id="cd05333">
    <property type="entry name" value="BKR_SDR_c"/>
    <property type="match status" value="1"/>
</dbReference>
<dbReference type="Proteomes" id="UP000285744">
    <property type="component" value="Unassembled WGS sequence"/>
</dbReference>
<feature type="binding site" evidence="7">
    <location>
        <begin position="158"/>
        <end position="162"/>
    </location>
    <ligand>
        <name>NADP(+)</name>
        <dbReference type="ChEBI" id="CHEBI:58349"/>
    </ligand>
</feature>
<feature type="binding site" evidence="7">
    <location>
        <position position="93"/>
    </location>
    <ligand>
        <name>NADP(+)</name>
        <dbReference type="ChEBI" id="CHEBI:58349"/>
    </ligand>
</feature>
<dbReference type="OrthoDB" id="9804774at2"/>
<evidence type="ECO:0000256" key="8">
    <source>
        <dbReference type="RuleBase" id="RU366074"/>
    </source>
</evidence>
<dbReference type="NCBIfam" id="NF009466">
    <property type="entry name" value="PRK12826.1-2"/>
    <property type="match status" value="1"/>
</dbReference>
<dbReference type="UniPathway" id="UPA00094"/>
<evidence type="ECO:0000313" key="10">
    <source>
        <dbReference type="EMBL" id="RKF24871.1"/>
    </source>
</evidence>
<dbReference type="PRINTS" id="PR00081">
    <property type="entry name" value="GDHRDH"/>
</dbReference>
<dbReference type="PRINTS" id="PR00080">
    <property type="entry name" value="SDRFAMILY"/>
</dbReference>
<keyword evidence="7 8" id="KW-0521">NADP</keyword>
<dbReference type="SUPFAM" id="SSF51735">
    <property type="entry name" value="NAD(P)-binding Rossmann-fold domains"/>
    <property type="match status" value="1"/>
</dbReference>
<comment type="catalytic activity">
    <reaction evidence="5 8">
        <text>a (3R)-hydroxyacyl-[ACP] + NADP(+) = a 3-oxoacyl-[ACP] + NADPH + H(+)</text>
        <dbReference type="Rhea" id="RHEA:17397"/>
        <dbReference type="Rhea" id="RHEA-COMP:9916"/>
        <dbReference type="Rhea" id="RHEA-COMP:9945"/>
        <dbReference type="ChEBI" id="CHEBI:15378"/>
        <dbReference type="ChEBI" id="CHEBI:57783"/>
        <dbReference type="ChEBI" id="CHEBI:58349"/>
        <dbReference type="ChEBI" id="CHEBI:78776"/>
        <dbReference type="ChEBI" id="CHEBI:78827"/>
        <dbReference type="EC" id="1.1.1.100"/>
    </reaction>
</comment>
<evidence type="ECO:0000256" key="6">
    <source>
        <dbReference type="PIRSR" id="PIRSR611284-1"/>
    </source>
</evidence>
<comment type="pathway">
    <text evidence="1 8">Lipid metabolism; fatty acid biosynthesis.</text>
</comment>
<dbReference type="InterPro" id="IPR002347">
    <property type="entry name" value="SDR_fam"/>
</dbReference>
<dbReference type="InterPro" id="IPR011284">
    <property type="entry name" value="3oxo_ACP_reduc"/>
</dbReference>
<keyword evidence="8" id="KW-0443">Lipid metabolism</keyword>
<dbReference type="InterPro" id="IPR020904">
    <property type="entry name" value="Sc_DH/Rdtase_CS"/>
</dbReference>
<proteinExistence type="inferred from homology"/>
<evidence type="ECO:0000256" key="1">
    <source>
        <dbReference type="ARBA" id="ARBA00005194"/>
    </source>
</evidence>
<feature type="domain" description="Ketoreductase" evidence="9">
    <location>
        <begin position="9"/>
        <end position="194"/>
    </location>
</feature>
<dbReference type="Gene3D" id="3.40.50.720">
    <property type="entry name" value="NAD(P)-binding Rossmann-like Domain"/>
    <property type="match status" value="1"/>
</dbReference>
<reference evidence="10 12" key="1">
    <citation type="journal article" date="2018" name="Int. J. Syst. Evol. Microbiol.">
        <title>Micromonospora globbae sp. nov., an endophytic actinomycete isolated from roots of Globba winitii C. H. Wright.</title>
        <authorList>
            <person name="Kuncharoen N."/>
            <person name="Pittayakhajonwut P."/>
            <person name="Tanasupawat S."/>
        </authorList>
    </citation>
    <scope>NUCLEOTIDE SEQUENCE [LARGE SCALE GENOMIC DNA]</scope>
    <source>
        <strain evidence="10 12">WPS1-2</strain>
    </source>
</reference>
<dbReference type="SMART" id="SM00822">
    <property type="entry name" value="PKS_KR"/>
    <property type="match status" value="1"/>
</dbReference>
<dbReference type="InterPro" id="IPR050259">
    <property type="entry name" value="SDR"/>
</dbReference>
<dbReference type="NCBIfam" id="TIGR01830">
    <property type="entry name" value="3oxo_ACP_reduc"/>
    <property type="match status" value="1"/>
</dbReference>